<sequence length="406" mass="43563">MSVLPAIRMLPSADLARAMSAEGLRLMFPLAALHAALWPLLWVVVWSHDLPFASSSLPAHWHAQEMLVGSFGAALLGFLTSALPEWTDTRRISGRPLFLFAGFWAGARVLGLLAVESGWLIGLMFDQAWMLFLLAYALRLSWTKKSTDLLGFVLFVTAFAGAAAMLRIAMALELYDLSESAIRVLGFALLGLLGLALARITVPVTNLILDPTEKTSPYRPHPGRMHLSAGLAMLVILAEAAMLSDAVRGYLMIAAGAAFLDRVAEGFVGREGLSFELGGLWLSSALAGTGLITFGLSLIGLPLPWLGGLHLALMGGLGLGVLQVLSIAGLLHTGQPLRFSTTTRLSILLLVLSVLLRVLPQFAPSFSLPFGPYGLTSTLFSLSFLLWATAYIPLLWSPASVDQERC</sequence>
<feature type="transmembrane region" description="Helical" evidence="1">
    <location>
        <begin position="375"/>
        <end position="396"/>
    </location>
</feature>
<feature type="transmembrane region" description="Helical" evidence="1">
    <location>
        <begin position="149"/>
        <end position="169"/>
    </location>
</feature>
<feature type="transmembrane region" description="Helical" evidence="1">
    <location>
        <begin position="280"/>
        <end position="303"/>
    </location>
</feature>
<proteinExistence type="predicted"/>
<dbReference type="Pfam" id="PF05940">
    <property type="entry name" value="NnrS"/>
    <property type="match status" value="1"/>
</dbReference>
<reference evidence="2 3" key="1">
    <citation type="submission" date="2019-04" db="EMBL/GenBank/DDBJ databases">
        <title>Genome sequence of strain 7209-2.</title>
        <authorList>
            <person name="Gao J."/>
            <person name="Sun J."/>
        </authorList>
    </citation>
    <scope>NUCLEOTIDE SEQUENCE [LARGE SCALE GENOMIC DNA]</scope>
    <source>
        <strain evidence="2 3">7209-2</strain>
    </source>
</reference>
<keyword evidence="1" id="KW-1133">Transmembrane helix</keyword>
<feature type="transmembrane region" description="Helical" evidence="1">
    <location>
        <begin position="66"/>
        <end position="84"/>
    </location>
</feature>
<dbReference type="InterPro" id="IPR010266">
    <property type="entry name" value="NnrS"/>
</dbReference>
<name>A0ABY2QUK0_9HYPH</name>
<feature type="transmembrane region" description="Helical" evidence="1">
    <location>
        <begin position="181"/>
        <end position="202"/>
    </location>
</feature>
<feature type="transmembrane region" description="Helical" evidence="1">
    <location>
        <begin position="26"/>
        <end position="46"/>
    </location>
</feature>
<feature type="transmembrane region" description="Helical" evidence="1">
    <location>
        <begin position="309"/>
        <end position="333"/>
    </location>
</feature>
<dbReference type="Proteomes" id="UP000309667">
    <property type="component" value="Unassembled WGS sequence"/>
</dbReference>
<gene>
    <name evidence="2" type="ORF">E9677_17585</name>
</gene>
<evidence type="ECO:0000256" key="1">
    <source>
        <dbReference type="SAM" id="Phobius"/>
    </source>
</evidence>
<keyword evidence="1" id="KW-0812">Transmembrane</keyword>
<evidence type="ECO:0000313" key="3">
    <source>
        <dbReference type="Proteomes" id="UP000309667"/>
    </source>
</evidence>
<comment type="caution">
    <text evidence="2">The sequence shown here is derived from an EMBL/GenBank/DDBJ whole genome shotgun (WGS) entry which is preliminary data.</text>
</comment>
<feature type="transmembrane region" description="Helical" evidence="1">
    <location>
        <begin position="345"/>
        <end position="363"/>
    </location>
</feature>
<organism evidence="2 3">
    <name type="scientific">Rhizobium rhizophilum</name>
    <dbReference type="NCBI Taxonomy" id="1850373"/>
    <lineage>
        <taxon>Bacteria</taxon>
        <taxon>Pseudomonadati</taxon>
        <taxon>Pseudomonadota</taxon>
        <taxon>Alphaproteobacteria</taxon>
        <taxon>Hyphomicrobiales</taxon>
        <taxon>Rhizobiaceae</taxon>
        <taxon>Rhizobium/Agrobacterium group</taxon>
        <taxon>Rhizobium</taxon>
    </lineage>
</organism>
<dbReference type="RefSeq" id="WP_136559354.1">
    <property type="nucleotide sequence ID" value="NZ_STGT01000004.1"/>
</dbReference>
<feature type="transmembrane region" description="Helical" evidence="1">
    <location>
        <begin position="96"/>
        <end position="113"/>
    </location>
</feature>
<evidence type="ECO:0000313" key="2">
    <source>
        <dbReference type="EMBL" id="THV12563.1"/>
    </source>
</evidence>
<keyword evidence="3" id="KW-1185">Reference proteome</keyword>
<feature type="transmembrane region" description="Helical" evidence="1">
    <location>
        <begin position="119"/>
        <end position="137"/>
    </location>
</feature>
<protein>
    <submittedName>
        <fullName evidence="2">NnrS family protein</fullName>
    </submittedName>
</protein>
<accession>A0ABY2QUK0</accession>
<keyword evidence="1" id="KW-0472">Membrane</keyword>
<dbReference type="EMBL" id="STGT01000004">
    <property type="protein sequence ID" value="THV12563.1"/>
    <property type="molecule type" value="Genomic_DNA"/>
</dbReference>